<evidence type="ECO:0000313" key="2">
    <source>
        <dbReference type="EMBL" id="SFT85217.1"/>
    </source>
</evidence>
<sequence>KLLREDSKYLYFKADTPGFTHFAITGNTIEKPTADTKPAAETSEPEEKNTTVNETKKEQNSQQGTGKDKVTSIPGFEGLCVVACLITLFLHKKK</sequence>
<dbReference type="EMBL" id="FPAO01000018">
    <property type="protein sequence ID" value="SFT85217.1"/>
    <property type="molecule type" value="Genomic_DNA"/>
</dbReference>
<evidence type="ECO:0000256" key="1">
    <source>
        <dbReference type="SAM" id="MobiDB-lite"/>
    </source>
</evidence>
<feature type="region of interest" description="Disordered" evidence="1">
    <location>
        <begin position="26"/>
        <end position="73"/>
    </location>
</feature>
<reference evidence="2 3" key="1">
    <citation type="submission" date="2016-10" db="EMBL/GenBank/DDBJ databases">
        <authorList>
            <person name="Varghese N."/>
            <person name="Submissions S."/>
        </authorList>
    </citation>
    <scope>NUCLEOTIDE SEQUENCE [LARGE SCALE GENOMIC DNA]</scope>
    <source>
        <strain evidence="2 3">DSM 11855</strain>
    </source>
</reference>
<organism evidence="2 3">
    <name type="scientific">Methanosarcina thermophila</name>
    <dbReference type="NCBI Taxonomy" id="2210"/>
    <lineage>
        <taxon>Archaea</taxon>
        <taxon>Methanobacteriati</taxon>
        <taxon>Methanobacteriota</taxon>
        <taxon>Stenosarchaea group</taxon>
        <taxon>Methanomicrobia</taxon>
        <taxon>Methanosarcinales</taxon>
        <taxon>Methanosarcinaceae</taxon>
        <taxon>Methanosarcina</taxon>
    </lineage>
</organism>
<keyword evidence="3" id="KW-1185">Reference proteome</keyword>
<feature type="non-terminal residue" evidence="2">
    <location>
        <position position="1"/>
    </location>
</feature>
<gene>
    <name evidence="2" type="ORF">SAMN02910340_02724</name>
</gene>
<proteinExistence type="predicted"/>
<dbReference type="AlphaFoldDB" id="A0A1I7BDG4"/>
<evidence type="ECO:0000313" key="3">
    <source>
        <dbReference type="Proteomes" id="UP000323733"/>
    </source>
</evidence>
<name>A0A1I7BDG4_METTE</name>
<accession>A0A1I7BDG4</accession>
<dbReference type="Proteomes" id="UP000323733">
    <property type="component" value="Unassembled WGS sequence"/>
</dbReference>
<feature type="compositionally biased region" description="Basic and acidic residues" evidence="1">
    <location>
        <begin position="45"/>
        <end position="59"/>
    </location>
</feature>
<protein>
    <submittedName>
        <fullName evidence="2">PGF-pre-PGF domain-containing protein</fullName>
    </submittedName>
</protein>